<comment type="subcellular location">
    <subcellularLocation>
        <location evidence="2 17 18">Cytoplasm</location>
    </subcellularLocation>
</comment>
<proteinExistence type="inferred from homology"/>
<dbReference type="InterPro" id="IPR005762">
    <property type="entry name" value="MurD"/>
</dbReference>
<evidence type="ECO:0000259" key="19">
    <source>
        <dbReference type="Pfam" id="PF02875"/>
    </source>
</evidence>
<evidence type="ECO:0000313" key="22">
    <source>
        <dbReference type="Proteomes" id="UP000007468"/>
    </source>
</evidence>
<dbReference type="InterPro" id="IPR036615">
    <property type="entry name" value="Mur_ligase_C_dom_sf"/>
</dbReference>
<dbReference type="Pfam" id="PF02875">
    <property type="entry name" value="Mur_ligase_C"/>
    <property type="match status" value="1"/>
</dbReference>
<organism evidence="21 22">
    <name type="scientific">Filifactor alocis (strain ATCC 35896 / CCUG 47790 / D40 B5)</name>
    <name type="common">Fusobacterium alocis</name>
    <dbReference type="NCBI Taxonomy" id="546269"/>
    <lineage>
        <taxon>Bacteria</taxon>
        <taxon>Bacillati</taxon>
        <taxon>Bacillota</taxon>
        <taxon>Clostridia</taxon>
        <taxon>Peptostreptococcales</taxon>
        <taxon>Filifactoraceae</taxon>
        <taxon>Filifactor</taxon>
    </lineage>
</organism>
<dbReference type="Gene3D" id="3.40.50.720">
    <property type="entry name" value="NAD(P)-binding Rossmann-like Domain"/>
    <property type="match status" value="1"/>
</dbReference>
<evidence type="ECO:0000256" key="11">
    <source>
        <dbReference type="ARBA" id="ARBA00022960"/>
    </source>
</evidence>
<evidence type="ECO:0000256" key="4">
    <source>
        <dbReference type="ARBA" id="ARBA00010416"/>
    </source>
</evidence>
<dbReference type="OrthoDB" id="9809796at2"/>
<dbReference type="SUPFAM" id="SSF51984">
    <property type="entry name" value="MurCD N-terminal domain"/>
    <property type="match status" value="1"/>
</dbReference>
<evidence type="ECO:0000256" key="14">
    <source>
        <dbReference type="ARBA" id="ARBA00030398"/>
    </source>
</evidence>
<evidence type="ECO:0000256" key="13">
    <source>
        <dbReference type="ARBA" id="ARBA00023316"/>
    </source>
</evidence>
<keyword evidence="17 18" id="KW-0132">Cell division</keyword>
<keyword evidence="17 18" id="KW-0131">Cell cycle</keyword>
<dbReference type="HAMAP" id="MF_00639">
    <property type="entry name" value="MurD"/>
    <property type="match status" value="1"/>
</dbReference>
<dbReference type="Pfam" id="PF08245">
    <property type="entry name" value="Mur_ligase_M"/>
    <property type="match status" value="1"/>
</dbReference>
<dbReference type="GO" id="GO:0008360">
    <property type="term" value="P:regulation of cell shape"/>
    <property type="evidence" value="ECO:0007669"/>
    <property type="project" value="UniProtKB-KW"/>
</dbReference>
<evidence type="ECO:0000256" key="5">
    <source>
        <dbReference type="ARBA" id="ARBA00012212"/>
    </source>
</evidence>
<comment type="catalytic activity">
    <reaction evidence="16 17 18">
        <text>UDP-N-acetyl-alpha-D-muramoyl-L-alanine + D-glutamate + ATP = UDP-N-acetyl-alpha-D-muramoyl-L-alanyl-D-glutamate + ADP + phosphate + H(+)</text>
        <dbReference type="Rhea" id="RHEA:16429"/>
        <dbReference type="ChEBI" id="CHEBI:15378"/>
        <dbReference type="ChEBI" id="CHEBI:29986"/>
        <dbReference type="ChEBI" id="CHEBI:30616"/>
        <dbReference type="ChEBI" id="CHEBI:43474"/>
        <dbReference type="ChEBI" id="CHEBI:83898"/>
        <dbReference type="ChEBI" id="CHEBI:83900"/>
        <dbReference type="ChEBI" id="CHEBI:456216"/>
        <dbReference type="EC" id="6.3.2.9"/>
    </reaction>
</comment>
<dbReference type="GO" id="GO:0051301">
    <property type="term" value="P:cell division"/>
    <property type="evidence" value="ECO:0007669"/>
    <property type="project" value="UniProtKB-KW"/>
</dbReference>
<dbReference type="InterPro" id="IPR004101">
    <property type="entry name" value="Mur_ligase_C"/>
</dbReference>
<evidence type="ECO:0000256" key="12">
    <source>
        <dbReference type="ARBA" id="ARBA00022984"/>
    </source>
</evidence>
<dbReference type="STRING" id="546269.HMPREF0389_00306"/>
<evidence type="ECO:0000256" key="2">
    <source>
        <dbReference type="ARBA" id="ARBA00004496"/>
    </source>
</evidence>
<keyword evidence="11 17" id="KW-0133">Cell shape</keyword>
<reference evidence="22" key="1">
    <citation type="submission" date="2010-12" db="EMBL/GenBank/DDBJ databases">
        <title>The genome sequence of Filifactor alocis strain ATCC 35896.</title>
        <authorList>
            <consortium name="The Broad Institute Genome Sequencing Platform"/>
            <person name="Ward D."/>
            <person name="Earl A."/>
            <person name="Feldgarden M."/>
            <person name="Young S.K."/>
            <person name="Gargeya S."/>
            <person name="Zeng Q."/>
            <person name="Alvarado L."/>
            <person name="Berlin A."/>
            <person name="Bochicchio J."/>
            <person name="Chapman S.B."/>
            <person name="Chen Z."/>
            <person name="Freedman E."/>
            <person name="Gellesch M."/>
            <person name="Goldberg J."/>
            <person name="Griggs A."/>
            <person name="Gujja S."/>
            <person name="Heilman E."/>
            <person name="Heiman D."/>
            <person name="Howarth C."/>
            <person name="Mehta T."/>
            <person name="Neiman D."/>
            <person name="Pearson M."/>
            <person name="Roberts A."/>
            <person name="Saif S."/>
            <person name="Shea T."/>
            <person name="Shenoy N."/>
            <person name="Sisk P."/>
            <person name="Stolte C."/>
            <person name="Sykes S."/>
            <person name="White J."/>
            <person name="Yandava C."/>
            <person name="Izard J."/>
            <person name="Blanton J.M."/>
            <person name="Baranova O.V."/>
            <person name="Tanner A.C."/>
            <person name="Dewhirst F.E."/>
            <person name="Haas B."/>
            <person name="Nusbaum C."/>
            <person name="Birren B."/>
        </authorList>
    </citation>
    <scope>NUCLEOTIDE SEQUENCE [LARGE SCALE GENOMIC DNA]</scope>
    <source>
        <strain evidence="22">ATCC 35896 / D40 B5</strain>
    </source>
</reference>
<evidence type="ECO:0000256" key="1">
    <source>
        <dbReference type="ARBA" id="ARBA00002734"/>
    </source>
</evidence>
<evidence type="ECO:0000256" key="17">
    <source>
        <dbReference type="HAMAP-Rule" id="MF_00639"/>
    </source>
</evidence>
<dbReference type="AlphaFoldDB" id="D6GRV0"/>
<sequence length="449" mass="50691">MKENNKFLMIGLGKSGLAMIDYLDSLGKNILAYDNNKDLKIRIQDYKNVEFYIGKNPSGEEMVDQVIISPGVPTDLPFVKKFIDRGIEVIGEVEFAYRHTRGTFVGVTGTNGKTTTTTLLGEFFKKYGLDTKVVGNIGNPVIEAVRNADEHTWYVSELSSFQLEMIKEFKCHIAGFLNLTPDHLNRHGSLKTYGEMKSNIFKNQTKDDYAVLNYEDDYVCHLGEKLPSKVLYFSTKREVPFGIYLKEGYIYENITGITNKLFDRKNVLLAGNHNMENVLMAMCMAYCANISFDCMKSVLSNFEGVEHRLEFVEMIDGVRYINDSKGTNPDASVKAVEAFEKNIILIAGGMDKKVPFDKFVETFTGKHLGKVKKLILLGETKNIIKDCAQKHGFDSVDLVNNMEEAVDVAHQQAEGGDIVLLSPACASWDMYDSYEIRGEDFKNRVYALR</sequence>
<dbReference type="eggNOG" id="COG0771">
    <property type="taxonomic scope" value="Bacteria"/>
</dbReference>
<dbReference type="InterPro" id="IPR013221">
    <property type="entry name" value="Mur_ligase_cen"/>
</dbReference>
<feature type="binding site" evidence="17">
    <location>
        <begin position="109"/>
        <end position="115"/>
    </location>
    <ligand>
        <name>ATP</name>
        <dbReference type="ChEBI" id="CHEBI:30616"/>
    </ligand>
</feature>
<dbReference type="PANTHER" id="PTHR43692">
    <property type="entry name" value="UDP-N-ACETYLMURAMOYLALANINE--D-GLUTAMATE LIGASE"/>
    <property type="match status" value="1"/>
</dbReference>
<evidence type="ECO:0000256" key="16">
    <source>
        <dbReference type="ARBA" id="ARBA00047632"/>
    </source>
</evidence>
<dbReference type="Pfam" id="PF21799">
    <property type="entry name" value="MurD-like_N"/>
    <property type="match status" value="1"/>
</dbReference>
<name>D6GRV0_FILAD</name>
<dbReference type="InterPro" id="IPR036565">
    <property type="entry name" value="Mur-like_cat_sf"/>
</dbReference>
<evidence type="ECO:0000256" key="18">
    <source>
        <dbReference type="RuleBase" id="RU003664"/>
    </source>
</evidence>
<dbReference type="Gene3D" id="3.40.1190.10">
    <property type="entry name" value="Mur-like, catalytic domain"/>
    <property type="match status" value="1"/>
</dbReference>
<evidence type="ECO:0000256" key="8">
    <source>
        <dbReference type="ARBA" id="ARBA00022598"/>
    </source>
</evidence>
<accession>D6GRV0</accession>
<protein>
    <recommendedName>
        <fullName evidence="6 17">UDP-N-acetylmuramoylalanine--D-glutamate ligase</fullName>
        <ecNumber evidence="5 17">6.3.2.9</ecNumber>
    </recommendedName>
    <alternativeName>
        <fullName evidence="15 17">D-glutamic acid-adding enzyme</fullName>
    </alternativeName>
    <alternativeName>
        <fullName evidence="14 17">UDP-N-acetylmuramoyl-L-alanyl-D-glutamate synthetase</fullName>
    </alternativeName>
</protein>
<evidence type="ECO:0000256" key="9">
    <source>
        <dbReference type="ARBA" id="ARBA00022741"/>
    </source>
</evidence>
<dbReference type="PANTHER" id="PTHR43692:SF1">
    <property type="entry name" value="UDP-N-ACETYLMURAMOYLALANINE--D-GLUTAMATE LIGASE"/>
    <property type="match status" value="1"/>
</dbReference>
<evidence type="ECO:0000256" key="3">
    <source>
        <dbReference type="ARBA" id="ARBA00004752"/>
    </source>
</evidence>
<dbReference type="EC" id="6.3.2.9" evidence="5 17"/>
<keyword evidence="7 17" id="KW-0963">Cytoplasm</keyword>
<dbReference type="NCBIfam" id="TIGR01087">
    <property type="entry name" value="murD"/>
    <property type="match status" value="1"/>
</dbReference>
<dbReference type="GO" id="GO:0005737">
    <property type="term" value="C:cytoplasm"/>
    <property type="evidence" value="ECO:0007669"/>
    <property type="project" value="UniProtKB-SubCell"/>
</dbReference>
<evidence type="ECO:0000259" key="20">
    <source>
        <dbReference type="Pfam" id="PF08245"/>
    </source>
</evidence>
<dbReference type="EMBL" id="CP002390">
    <property type="protein sequence ID" value="EFE28391.1"/>
    <property type="molecule type" value="Genomic_DNA"/>
</dbReference>
<evidence type="ECO:0000256" key="7">
    <source>
        <dbReference type="ARBA" id="ARBA00022490"/>
    </source>
</evidence>
<feature type="domain" description="Mur ligase central" evidence="20">
    <location>
        <begin position="107"/>
        <end position="285"/>
    </location>
</feature>
<dbReference type="GO" id="GO:0005524">
    <property type="term" value="F:ATP binding"/>
    <property type="evidence" value="ECO:0007669"/>
    <property type="project" value="UniProtKB-UniRule"/>
</dbReference>
<keyword evidence="13 17" id="KW-0961">Cell wall biogenesis/degradation</keyword>
<evidence type="ECO:0000256" key="6">
    <source>
        <dbReference type="ARBA" id="ARBA00015655"/>
    </source>
</evidence>
<dbReference type="GO" id="GO:0071555">
    <property type="term" value="P:cell wall organization"/>
    <property type="evidence" value="ECO:0007669"/>
    <property type="project" value="UniProtKB-KW"/>
</dbReference>
<evidence type="ECO:0000313" key="21">
    <source>
        <dbReference type="EMBL" id="EFE28391.1"/>
    </source>
</evidence>
<dbReference type="SUPFAM" id="SSF53244">
    <property type="entry name" value="MurD-like peptide ligases, peptide-binding domain"/>
    <property type="match status" value="1"/>
</dbReference>
<comment type="function">
    <text evidence="1 17 18">Cell wall formation. Catalyzes the addition of glutamate to the nucleotide precursor UDP-N-acetylmuramoyl-L-alanine (UMA).</text>
</comment>
<keyword evidence="8 17" id="KW-0436">Ligase</keyword>
<gene>
    <name evidence="17 21" type="primary">murD</name>
    <name evidence="21" type="ordered locus">HMPREF0389_00306</name>
</gene>
<feature type="domain" description="Mur ligase C-terminal" evidence="19">
    <location>
        <begin position="307"/>
        <end position="425"/>
    </location>
</feature>
<evidence type="ECO:0000256" key="10">
    <source>
        <dbReference type="ARBA" id="ARBA00022840"/>
    </source>
</evidence>
<keyword evidence="22" id="KW-1185">Reference proteome</keyword>
<dbReference type="Gene3D" id="3.90.190.20">
    <property type="entry name" value="Mur ligase, C-terminal domain"/>
    <property type="match status" value="1"/>
</dbReference>
<dbReference type="PATRIC" id="fig|546269.5.peg.349"/>
<evidence type="ECO:0000256" key="15">
    <source>
        <dbReference type="ARBA" id="ARBA00032324"/>
    </source>
</evidence>
<keyword evidence="10 17" id="KW-0067">ATP-binding</keyword>
<dbReference type="GO" id="GO:0008764">
    <property type="term" value="F:UDP-N-acetylmuramoylalanine-D-glutamate ligase activity"/>
    <property type="evidence" value="ECO:0007669"/>
    <property type="project" value="UniProtKB-UniRule"/>
</dbReference>
<dbReference type="UniPathway" id="UPA00219"/>
<dbReference type="RefSeq" id="WP_014262001.1">
    <property type="nucleotide sequence ID" value="NC_016630.1"/>
</dbReference>
<keyword evidence="9 17" id="KW-0547">Nucleotide-binding</keyword>
<dbReference type="KEGG" id="faa:HMPREF0389_00306"/>
<dbReference type="SUPFAM" id="SSF53623">
    <property type="entry name" value="MurD-like peptide ligases, catalytic domain"/>
    <property type="match status" value="1"/>
</dbReference>
<comment type="pathway">
    <text evidence="3 17 18">Cell wall biogenesis; peptidoglycan biosynthesis.</text>
</comment>
<comment type="similarity">
    <text evidence="4 17">Belongs to the MurCDEF family.</text>
</comment>
<dbReference type="GO" id="GO:0009252">
    <property type="term" value="P:peptidoglycan biosynthetic process"/>
    <property type="evidence" value="ECO:0007669"/>
    <property type="project" value="UniProtKB-UniRule"/>
</dbReference>
<keyword evidence="12 17" id="KW-0573">Peptidoglycan synthesis</keyword>
<dbReference type="Proteomes" id="UP000007468">
    <property type="component" value="Chromosome"/>
</dbReference>